<dbReference type="InterPro" id="IPR050902">
    <property type="entry name" value="ABC_Transporter_SBP"/>
</dbReference>
<evidence type="ECO:0000256" key="2">
    <source>
        <dbReference type="SAM" id="Coils"/>
    </source>
</evidence>
<keyword evidence="2" id="KW-0175">Coiled coil</keyword>
<dbReference type="AlphaFoldDB" id="A0A845R0C9"/>
<dbReference type="Proteomes" id="UP000467132">
    <property type="component" value="Unassembled WGS sequence"/>
</dbReference>
<evidence type="ECO:0000259" key="4">
    <source>
        <dbReference type="PROSITE" id="PS50983"/>
    </source>
</evidence>
<evidence type="ECO:0000313" key="5">
    <source>
        <dbReference type="EMBL" id="NBI08031.1"/>
    </source>
</evidence>
<dbReference type="Pfam" id="PF01497">
    <property type="entry name" value="Peripla_BP_2"/>
    <property type="match status" value="1"/>
</dbReference>
<dbReference type="SUPFAM" id="SSF53807">
    <property type="entry name" value="Helical backbone' metal receptor"/>
    <property type="match status" value="1"/>
</dbReference>
<dbReference type="PANTHER" id="PTHR30535">
    <property type="entry name" value="VITAMIN B12-BINDING PROTEIN"/>
    <property type="match status" value="1"/>
</dbReference>
<dbReference type="PANTHER" id="PTHR30535:SF7">
    <property type="entry name" value="IRON(III) DICITRATE-BINDING PROTEIN"/>
    <property type="match status" value="1"/>
</dbReference>
<dbReference type="OrthoDB" id="89746at2"/>
<feature type="region of interest" description="Disordered" evidence="3">
    <location>
        <begin position="27"/>
        <end position="53"/>
    </location>
</feature>
<dbReference type="RefSeq" id="WP_160198495.1">
    <property type="nucleotide sequence ID" value="NZ_QXXA01000018.1"/>
</dbReference>
<dbReference type="InterPro" id="IPR002491">
    <property type="entry name" value="ABC_transptr_periplasmic_BD"/>
</dbReference>
<name>A0A845R0C9_9CLOT</name>
<evidence type="ECO:0000256" key="1">
    <source>
        <dbReference type="ARBA" id="ARBA00008814"/>
    </source>
</evidence>
<gene>
    <name evidence="5" type="ORF">D3Z33_14315</name>
</gene>
<protein>
    <submittedName>
        <fullName evidence="5">Iron ABC transporter substrate-binding protein</fullName>
    </submittedName>
</protein>
<dbReference type="Gene3D" id="3.40.50.1980">
    <property type="entry name" value="Nitrogenase molybdenum iron protein domain"/>
    <property type="match status" value="2"/>
</dbReference>
<comment type="similarity">
    <text evidence="1">Belongs to the bacterial solute-binding protein 8 family.</text>
</comment>
<keyword evidence="6" id="KW-1185">Reference proteome</keyword>
<dbReference type="PROSITE" id="PS50983">
    <property type="entry name" value="FE_B12_PBP"/>
    <property type="match status" value="1"/>
</dbReference>
<feature type="compositionally biased region" description="Basic and acidic residues" evidence="3">
    <location>
        <begin position="27"/>
        <end position="47"/>
    </location>
</feature>
<comment type="caution">
    <text evidence="5">The sequence shown here is derived from an EMBL/GenBank/DDBJ whole genome shotgun (WGS) entry which is preliminary data.</text>
</comment>
<feature type="domain" description="Fe/B12 periplasmic-binding" evidence="4">
    <location>
        <begin position="78"/>
        <end position="340"/>
    </location>
</feature>
<evidence type="ECO:0000313" key="6">
    <source>
        <dbReference type="Proteomes" id="UP000467132"/>
    </source>
</evidence>
<feature type="coiled-coil region" evidence="2">
    <location>
        <begin position="196"/>
        <end position="223"/>
    </location>
</feature>
<accession>A0A845R0C9</accession>
<reference evidence="5 6" key="1">
    <citation type="submission" date="2018-08" db="EMBL/GenBank/DDBJ databases">
        <title>Murine metabolic-syndrome-specific gut microbial biobank.</title>
        <authorList>
            <person name="Liu C."/>
        </authorList>
    </citation>
    <scope>NUCLEOTIDE SEQUENCE [LARGE SCALE GENOMIC DNA]</scope>
    <source>
        <strain evidence="5 6">583</strain>
    </source>
</reference>
<evidence type="ECO:0000256" key="3">
    <source>
        <dbReference type="SAM" id="MobiDB-lite"/>
    </source>
</evidence>
<sequence length="343" mass="38718">MKRIIKKLSIFILIIFLVNLVGCRNDNSDSKESNTESTVVEKNESNKSNESSHYPVTVTTYNWAKEPVEITFNEAPQRVVAIYQSAIETLLALDQGDKIVAASYLDDPVKEEFKESFDKIKYYKQLPTKEEILALEPDFITSWYSLFAEKVYGDVSFWHERDINTYIQQNSGVKSPNTLENEYQDIINMGKIFNVEDKANKIVKEMKEQIEKAKESVKSKEKVKTVILEVGKEGQYRIYGEDSIGGDIATQVGADLVAKKNIGMEDLINLNPDVIFTVYYGDSIDREEAVNSIMDNPALGSISAVKNDRVNPIVLSEVYASGIRTMDGINTIIEGIYPDMKGE</sequence>
<proteinExistence type="inferred from homology"/>
<dbReference type="EMBL" id="QXXA01000018">
    <property type="protein sequence ID" value="NBI08031.1"/>
    <property type="molecule type" value="Genomic_DNA"/>
</dbReference>
<organism evidence="5 6">
    <name type="scientific">Senegalia massiliensis</name>
    <dbReference type="NCBI Taxonomy" id="1720316"/>
    <lineage>
        <taxon>Bacteria</taxon>
        <taxon>Bacillati</taxon>
        <taxon>Bacillota</taxon>
        <taxon>Clostridia</taxon>
        <taxon>Eubacteriales</taxon>
        <taxon>Clostridiaceae</taxon>
        <taxon>Senegalia</taxon>
    </lineage>
</organism>